<dbReference type="Proteomes" id="UP001139347">
    <property type="component" value="Unassembled WGS sequence"/>
</dbReference>
<feature type="region of interest" description="Disordered" evidence="1">
    <location>
        <begin position="25"/>
        <end position="61"/>
    </location>
</feature>
<dbReference type="EMBL" id="JALIRP010000006">
    <property type="protein sequence ID" value="MCJ8013097.1"/>
    <property type="molecule type" value="Genomic_DNA"/>
</dbReference>
<dbReference type="Pfam" id="PF14275">
    <property type="entry name" value="DUF4362"/>
    <property type="match status" value="1"/>
</dbReference>
<evidence type="ECO:0000313" key="4">
    <source>
        <dbReference type="Proteomes" id="UP001139347"/>
    </source>
</evidence>
<dbReference type="InterPro" id="IPR025372">
    <property type="entry name" value="DUF4362"/>
</dbReference>
<feature type="compositionally biased region" description="Polar residues" evidence="1">
    <location>
        <begin position="32"/>
        <end position="43"/>
    </location>
</feature>
<evidence type="ECO:0000256" key="1">
    <source>
        <dbReference type="SAM" id="MobiDB-lite"/>
    </source>
</evidence>
<protein>
    <submittedName>
        <fullName evidence="3">DUF4362 domain-containing protein</fullName>
    </submittedName>
</protein>
<proteinExistence type="predicted"/>
<reference evidence="3" key="1">
    <citation type="submission" date="2022-04" db="EMBL/GenBank/DDBJ databases">
        <title>Paenibacillus mangrovi sp. nov., a novel endophytic bacterium isolated from bark of Kandelia candel.</title>
        <authorList>
            <person name="Tuo L."/>
        </authorList>
    </citation>
    <scope>NUCLEOTIDE SEQUENCE</scope>
    <source>
        <strain evidence="3">KQZ6P-2</strain>
    </source>
</reference>
<gene>
    <name evidence="3" type="ORF">MUG84_15275</name>
</gene>
<keyword evidence="2" id="KW-0732">Signal</keyword>
<dbReference type="AlphaFoldDB" id="A0A9X2B5T2"/>
<comment type="caution">
    <text evidence="3">The sequence shown here is derived from an EMBL/GenBank/DDBJ whole genome shotgun (WGS) entry which is preliminary data.</text>
</comment>
<organism evidence="3 4">
    <name type="scientific">Paenibacillus mangrovi</name>
    <dbReference type="NCBI Taxonomy" id="2931978"/>
    <lineage>
        <taxon>Bacteria</taxon>
        <taxon>Bacillati</taxon>
        <taxon>Bacillota</taxon>
        <taxon>Bacilli</taxon>
        <taxon>Bacillales</taxon>
        <taxon>Paenibacillaceae</taxon>
        <taxon>Paenibacillus</taxon>
    </lineage>
</organism>
<keyword evidence="4" id="KW-1185">Reference proteome</keyword>
<dbReference type="RefSeq" id="WP_244726144.1">
    <property type="nucleotide sequence ID" value="NZ_JALIRP010000006.1"/>
</dbReference>
<sequence>MKPYRWTIMLLLLAMIFGCSDSLKPGNDGAQPPSTAQTETPAGTDSADPKEPSAIEPATEGADVIDMHGMVENRELLDAFIGQSEGSQRLIRYTIEGDPIYHDLTHKDGRVELRLDTTEDKFGQGQVRTYSCSKLNREETDTYISYILTGCDGESKNMELLHISFDVSKQDRFEFVLKYGPFGTHEINTVEQKLLKDLGNGQMVEVSDYSLPEQDRQKIYRELVLAGYLNEKNLSSTCSLQNGNSYDLKVFINGGERHFQWKSCDSGPDGKQMTAAANEMIRIVQAGTDPITN</sequence>
<accession>A0A9X2B5T2</accession>
<name>A0A9X2B5T2_9BACL</name>
<evidence type="ECO:0000256" key="2">
    <source>
        <dbReference type="SAM" id="SignalP"/>
    </source>
</evidence>
<evidence type="ECO:0000313" key="3">
    <source>
        <dbReference type="EMBL" id="MCJ8013097.1"/>
    </source>
</evidence>
<feature type="chain" id="PRO_5040937485" evidence="2">
    <location>
        <begin position="26"/>
        <end position="293"/>
    </location>
</feature>
<feature type="signal peptide" evidence="2">
    <location>
        <begin position="1"/>
        <end position="25"/>
    </location>
</feature>
<dbReference type="PROSITE" id="PS51257">
    <property type="entry name" value="PROKAR_LIPOPROTEIN"/>
    <property type="match status" value="1"/>
</dbReference>